<gene>
    <name evidence="9" type="ORF">WS71_17725</name>
</gene>
<dbReference type="Gene3D" id="1.20.1530.20">
    <property type="match status" value="1"/>
</dbReference>
<feature type="transmembrane region" description="Helical" evidence="7">
    <location>
        <begin position="280"/>
        <end position="300"/>
    </location>
</feature>
<name>A0A1B4FZX8_9BURK</name>
<keyword evidence="5" id="KW-0406">Ion transport</keyword>
<feature type="transmembrane region" description="Helical" evidence="7">
    <location>
        <begin position="32"/>
        <end position="51"/>
    </location>
</feature>
<dbReference type="PANTHER" id="PTHR32468">
    <property type="entry name" value="CATION/H + ANTIPORTER"/>
    <property type="match status" value="1"/>
</dbReference>
<keyword evidence="3 7" id="KW-0812">Transmembrane</keyword>
<dbReference type="GO" id="GO:1902600">
    <property type="term" value="P:proton transmembrane transport"/>
    <property type="evidence" value="ECO:0007669"/>
    <property type="project" value="InterPro"/>
</dbReference>
<evidence type="ECO:0000256" key="2">
    <source>
        <dbReference type="ARBA" id="ARBA00022448"/>
    </source>
</evidence>
<proteinExistence type="predicted"/>
<dbReference type="RefSeq" id="WP_066493368.1">
    <property type="nucleotide sequence ID" value="NZ_CP013389.1"/>
</dbReference>
<feature type="transmembrane region" description="Helical" evidence="7">
    <location>
        <begin position="235"/>
        <end position="268"/>
    </location>
</feature>
<feature type="transmembrane region" description="Helical" evidence="7">
    <location>
        <begin position="346"/>
        <end position="370"/>
    </location>
</feature>
<dbReference type="EMBL" id="CP013389">
    <property type="protein sequence ID" value="AOJ09211.1"/>
    <property type="molecule type" value="Genomic_DNA"/>
</dbReference>
<feature type="domain" description="Cation/H+ exchanger transmembrane" evidence="8">
    <location>
        <begin position="9"/>
        <end position="395"/>
    </location>
</feature>
<dbReference type="Proteomes" id="UP000067711">
    <property type="component" value="Chromosome 1"/>
</dbReference>
<dbReference type="GO" id="GO:0015297">
    <property type="term" value="F:antiporter activity"/>
    <property type="evidence" value="ECO:0007669"/>
    <property type="project" value="InterPro"/>
</dbReference>
<dbReference type="AlphaFoldDB" id="A0A1B4FZX8"/>
<organism evidence="9 10">
    <name type="scientific">Burkholderia mayonis</name>
    <dbReference type="NCBI Taxonomy" id="1385591"/>
    <lineage>
        <taxon>Bacteria</taxon>
        <taxon>Pseudomonadati</taxon>
        <taxon>Pseudomonadota</taxon>
        <taxon>Betaproteobacteria</taxon>
        <taxon>Burkholderiales</taxon>
        <taxon>Burkholderiaceae</taxon>
        <taxon>Burkholderia</taxon>
        <taxon>pseudomallei group</taxon>
    </lineage>
</organism>
<evidence type="ECO:0000256" key="6">
    <source>
        <dbReference type="ARBA" id="ARBA00023136"/>
    </source>
</evidence>
<feature type="transmembrane region" description="Helical" evidence="7">
    <location>
        <begin position="95"/>
        <end position="117"/>
    </location>
</feature>
<dbReference type="Pfam" id="PF00999">
    <property type="entry name" value="Na_H_Exchanger"/>
    <property type="match status" value="1"/>
</dbReference>
<evidence type="ECO:0000256" key="5">
    <source>
        <dbReference type="ARBA" id="ARBA00023065"/>
    </source>
</evidence>
<feature type="transmembrane region" description="Helical" evidence="7">
    <location>
        <begin position="129"/>
        <end position="152"/>
    </location>
</feature>
<evidence type="ECO:0000256" key="7">
    <source>
        <dbReference type="SAM" id="Phobius"/>
    </source>
</evidence>
<evidence type="ECO:0000259" key="8">
    <source>
        <dbReference type="Pfam" id="PF00999"/>
    </source>
</evidence>
<feature type="transmembrane region" description="Helical" evidence="7">
    <location>
        <begin position="194"/>
        <end position="215"/>
    </location>
</feature>
<feature type="transmembrane region" description="Helical" evidence="7">
    <location>
        <begin position="63"/>
        <end position="83"/>
    </location>
</feature>
<reference evidence="9 10" key="1">
    <citation type="submission" date="2015-12" db="EMBL/GenBank/DDBJ databases">
        <title>Diversity of Burkholderia near neighbor genomes.</title>
        <authorList>
            <person name="Sahl J."/>
            <person name="Wagner D."/>
            <person name="Keim P."/>
        </authorList>
    </citation>
    <scope>NUCLEOTIDE SEQUENCE [LARGE SCALE GENOMIC DNA]</scope>
    <source>
        <strain evidence="9 10">BDU8</strain>
    </source>
</reference>
<dbReference type="InterPro" id="IPR050794">
    <property type="entry name" value="CPA2_transporter"/>
</dbReference>
<sequence>MWLLQLAIVIAVCHACGHLAERIGQARVIGEIAAGILLGPTIFGAFAPDVYRALFPAATQSGIALLCEIGLVLLMFEVGLHLRVSNTFSWADVRLPGLVALLGLALPFALGVGVALGSKDALAAGYASVPYALFCGVALGVSAVPVMARIVADLDLSAHPSATTALASAMLTDVAGWLLLAFVASVAQPGHGDWFALPLSMVSIALYTVACVASLRHVVGPLLQRASARGNVRIVAVVVAGCVLASASATHALGFHGAFGALLAGLALRDAPVVADQWQRTFSGFVHVVLTPVFFAYAGLHTSISSLDDVGAWTWFGAFFVAGFAGKFGGAYAAARWCARTPHDAVLIGALMNARGLMELIVLSIGLQLGVLPQKVYTILVAFALLTTAMTTPFVRYATRPGAAPLADPQT</sequence>
<evidence type="ECO:0000313" key="9">
    <source>
        <dbReference type="EMBL" id="AOJ09211.1"/>
    </source>
</evidence>
<evidence type="ECO:0000313" key="10">
    <source>
        <dbReference type="Proteomes" id="UP000067711"/>
    </source>
</evidence>
<evidence type="ECO:0000256" key="1">
    <source>
        <dbReference type="ARBA" id="ARBA00004141"/>
    </source>
</evidence>
<dbReference type="PANTHER" id="PTHR32468:SF0">
    <property type="entry name" value="K(+)_H(+) ANTIPORTER 1"/>
    <property type="match status" value="1"/>
</dbReference>
<feature type="transmembrane region" description="Helical" evidence="7">
    <location>
        <begin position="164"/>
        <end position="187"/>
    </location>
</feature>
<keyword evidence="4 7" id="KW-1133">Transmembrane helix</keyword>
<feature type="transmembrane region" description="Helical" evidence="7">
    <location>
        <begin position="312"/>
        <end position="334"/>
    </location>
</feature>
<evidence type="ECO:0000256" key="4">
    <source>
        <dbReference type="ARBA" id="ARBA00022989"/>
    </source>
</evidence>
<accession>A0A1B4FZX8</accession>
<keyword evidence="2" id="KW-0813">Transport</keyword>
<dbReference type="InterPro" id="IPR038770">
    <property type="entry name" value="Na+/solute_symporter_sf"/>
</dbReference>
<dbReference type="GO" id="GO:0016020">
    <property type="term" value="C:membrane"/>
    <property type="evidence" value="ECO:0007669"/>
    <property type="project" value="UniProtKB-SubCell"/>
</dbReference>
<feature type="transmembrane region" description="Helical" evidence="7">
    <location>
        <begin position="376"/>
        <end position="395"/>
    </location>
</feature>
<dbReference type="InterPro" id="IPR006153">
    <property type="entry name" value="Cation/H_exchanger_TM"/>
</dbReference>
<protein>
    <submittedName>
        <fullName evidence="9">Potassium transporter</fullName>
    </submittedName>
</protein>
<keyword evidence="6 7" id="KW-0472">Membrane</keyword>
<comment type="subcellular location">
    <subcellularLocation>
        <location evidence="1">Membrane</location>
        <topology evidence="1">Multi-pass membrane protein</topology>
    </subcellularLocation>
</comment>
<evidence type="ECO:0000256" key="3">
    <source>
        <dbReference type="ARBA" id="ARBA00022692"/>
    </source>
</evidence>